<dbReference type="PROSITE" id="PS50071">
    <property type="entry name" value="HOMEOBOX_2"/>
    <property type="match status" value="2"/>
</dbReference>
<dbReference type="GO" id="GO:0003677">
    <property type="term" value="F:DNA binding"/>
    <property type="evidence" value="ECO:0007669"/>
    <property type="project" value="UniProtKB-KW"/>
</dbReference>
<keyword evidence="11" id="KW-1185">Reference proteome</keyword>
<protein>
    <submittedName>
        <fullName evidence="10">Double homeobox protein 4C</fullName>
    </submittedName>
</protein>
<feature type="domain" description="Homeobox" evidence="9">
    <location>
        <begin position="17"/>
        <end position="77"/>
    </location>
</feature>
<evidence type="ECO:0000256" key="4">
    <source>
        <dbReference type="ARBA" id="ARBA00023155"/>
    </source>
</evidence>
<dbReference type="InterPro" id="IPR051306">
    <property type="entry name" value="Homeobox_regulator"/>
</dbReference>
<feature type="DNA-binding region" description="Homeobox" evidence="6">
    <location>
        <begin position="94"/>
        <end position="153"/>
    </location>
</feature>
<evidence type="ECO:0000259" key="9">
    <source>
        <dbReference type="PROSITE" id="PS50071"/>
    </source>
</evidence>
<dbReference type="Proteomes" id="UP001266305">
    <property type="component" value="Unassembled WGS sequence"/>
</dbReference>
<dbReference type="InterPro" id="IPR001356">
    <property type="entry name" value="HD"/>
</dbReference>
<sequence>MALPTAPGSPLPAEARGRGRRKRLDWTPSQRDALRASFERNPYPGMATREQLAQAIGVPEPRVQIWFQNERSRRLRQHRRESRPWPGPRGPQEGRRKRTAVTQSQTAVLLRAFERERFPDFATREELARETGLPESRIQIWFQNRRARHPGRAGRSPAAAGGLCDTAPGGCGPSAPSWVASTHTGAWGAALPAPQVSCAPGALPQGPVVSQAAGAVPLLLHGQAPQAEGISQPAPTLGALGAFGFAALAPSEVALPDPQSLPGPPHPSRRQEERDRQRAGLPGTCSVGQLGPAQADSQGQGPPRVPGGARARGPGWPGRQGNPKPRHLHLRSPHPRRPPPGRGTCQPRRRLPKRSRSRRSARLRSPPACWMSSCRPQSFSNRHDLS</sequence>
<evidence type="ECO:0000256" key="3">
    <source>
        <dbReference type="ARBA" id="ARBA00023125"/>
    </source>
</evidence>
<feature type="compositionally biased region" description="Low complexity" evidence="8">
    <location>
        <begin position="298"/>
        <end position="323"/>
    </location>
</feature>
<evidence type="ECO:0000256" key="7">
    <source>
        <dbReference type="RuleBase" id="RU000682"/>
    </source>
</evidence>
<dbReference type="EMBL" id="JASSZA010000091">
    <property type="protein sequence ID" value="KAK2081777.1"/>
    <property type="molecule type" value="Genomic_DNA"/>
</dbReference>
<dbReference type="InterPro" id="IPR009057">
    <property type="entry name" value="Homeodomain-like_sf"/>
</dbReference>
<reference evidence="10 11" key="1">
    <citation type="submission" date="2023-05" db="EMBL/GenBank/DDBJ databases">
        <title>B98-5 Cell Line De Novo Hybrid Assembly: An Optical Mapping Approach.</title>
        <authorList>
            <person name="Kananen K."/>
            <person name="Auerbach J.A."/>
            <person name="Kautto E."/>
            <person name="Blachly J.S."/>
        </authorList>
    </citation>
    <scope>NUCLEOTIDE SEQUENCE [LARGE SCALE GENOMIC DNA]</scope>
    <source>
        <strain evidence="10">B95-8</strain>
        <tissue evidence="10">Cell line</tissue>
    </source>
</reference>
<organism evidence="10 11">
    <name type="scientific">Saguinus oedipus</name>
    <name type="common">Cotton-top tamarin</name>
    <name type="synonym">Oedipomidas oedipus</name>
    <dbReference type="NCBI Taxonomy" id="9490"/>
    <lineage>
        <taxon>Eukaryota</taxon>
        <taxon>Metazoa</taxon>
        <taxon>Chordata</taxon>
        <taxon>Craniata</taxon>
        <taxon>Vertebrata</taxon>
        <taxon>Euteleostomi</taxon>
        <taxon>Mammalia</taxon>
        <taxon>Eutheria</taxon>
        <taxon>Euarchontoglires</taxon>
        <taxon>Primates</taxon>
        <taxon>Haplorrhini</taxon>
        <taxon>Platyrrhini</taxon>
        <taxon>Cebidae</taxon>
        <taxon>Callitrichinae</taxon>
        <taxon>Saguinus</taxon>
    </lineage>
</organism>
<evidence type="ECO:0000256" key="2">
    <source>
        <dbReference type="ARBA" id="ARBA00022737"/>
    </source>
</evidence>
<name>A0ABQ9TAJ9_SAGOE</name>
<dbReference type="InterPro" id="IPR000047">
    <property type="entry name" value="HTH_motif"/>
</dbReference>
<evidence type="ECO:0000313" key="11">
    <source>
        <dbReference type="Proteomes" id="UP001266305"/>
    </source>
</evidence>
<feature type="DNA-binding region" description="Homeobox" evidence="6">
    <location>
        <begin position="19"/>
        <end position="78"/>
    </location>
</feature>
<feature type="region of interest" description="Disordered" evidence="8">
    <location>
        <begin position="1"/>
        <end position="46"/>
    </location>
</feature>
<feature type="domain" description="Homeobox" evidence="9">
    <location>
        <begin position="92"/>
        <end position="152"/>
    </location>
</feature>
<comment type="subcellular location">
    <subcellularLocation>
        <location evidence="1 6 7">Nucleus</location>
    </subcellularLocation>
</comment>
<feature type="compositionally biased region" description="Basic residues" evidence="8">
    <location>
        <begin position="324"/>
        <end position="339"/>
    </location>
</feature>
<gene>
    <name evidence="10" type="primary">DUX4L9</name>
    <name evidence="10" type="ORF">P7K49_040728</name>
</gene>
<dbReference type="PANTHER" id="PTHR46123:SF3">
    <property type="entry name" value="DOUBLE HOMEOBOX PROTEIN 1-RELATED"/>
    <property type="match status" value="1"/>
</dbReference>
<feature type="compositionally biased region" description="Basic residues" evidence="8">
    <location>
        <begin position="347"/>
        <end position="362"/>
    </location>
</feature>
<feature type="region of interest" description="Disordered" evidence="8">
    <location>
        <begin position="61"/>
        <end position="103"/>
    </location>
</feature>
<keyword evidence="5 6" id="KW-0539">Nucleus</keyword>
<evidence type="ECO:0000256" key="5">
    <source>
        <dbReference type="ARBA" id="ARBA00023242"/>
    </source>
</evidence>
<dbReference type="SMART" id="SM00389">
    <property type="entry name" value="HOX"/>
    <property type="match status" value="2"/>
</dbReference>
<dbReference type="Pfam" id="PF00046">
    <property type="entry name" value="Homeodomain"/>
    <property type="match status" value="2"/>
</dbReference>
<evidence type="ECO:0000313" key="10">
    <source>
        <dbReference type="EMBL" id="KAK2081777.1"/>
    </source>
</evidence>
<feature type="compositionally biased region" description="Basic and acidic residues" evidence="8">
    <location>
        <begin position="269"/>
        <end position="278"/>
    </location>
</feature>
<proteinExistence type="predicted"/>
<feature type="region of interest" description="Disordered" evidence="8">
    <location>
        <begin position="254"/>
        <end position="386"/>
    </location>
</feature>
<dbReference type="Gene3D" id="1.10.10.60">
    <property type="entry name" value="Homeodomain-like"/>
    <property type="match status" value="2"/>
</dbReference>
<dbReference type="PRINTS" id="PR00031">
    <property type="entry name" value="HTHREPRESSR"/>
</dbReference>
<dbReference type="CDD" id="cd00086">
    <property type="entry name" value="homeodomain"/>
    <property type="match status" value="2"/>
</dbReference>
<keyword evidence="4 6" id="KW-0371">Homeobox</keyword>
<evidence type="ECO:0000256" key="6">
    <source>
        <dbReference type="PROSITE-ProRule" id="PRU00108"/>
    </source>
</evidence>
<keyword evidence="3 6" id="KW-0238">DNA-binding</keyword>
<accession>A0ABQ9TAJ9</accession>
<dbReference type="SUPFAM" id="SSF46689">
    <property type="entry name" value="Homeodomain-like"/>
    <property type="match status" value="2"/>
</dbReference>
<evidence type="ECO:0000256" key="8">
    <source>
        <dbReference type="SAM" id="MobiDB-lite"/>
    </source>
</evidence>
<comment type="caution">
    <text evidence="10">The sequence shown here is derived from an EMBL/GenBank/DDBJ whole genome shotgun (WGS) entry which is preliminary data.</text>
</comment>
<keyword evidence="2" id="KW-0677">Repeat</keyword>
<evidence type="ECO:0000256" key="1">
    <source>
        <dbReference type="ARBA" id="ARBA00004123"/>
    </source>
</evidence>
<dbReference type="PANTHER" id="PTHR46123">
    <property type="entry name" value="MIX-TYPE HOMEOBOX GENE 1-RELATED"/>
    <property type="match status" value="1"/>
</dbReference>